<dbReference type="EMBL" id="MN740041">
    <property type="protein sequence ID" value="QHT85344.1"/>
    <property type="molecule type" value="Genomic_DNA"/>
</dbReference>
<feature type="transmembrane region" description="Helical" evidence="1">
    <location>
        <begin position="31"/>
        <end position="50"/>
    </location>
</feature>
<dbReference type="AlphaFoldDB" id="A0A6C0HXQ7"/>
<protein>
    <submittedName>
        <fullName evidence="2">Uncharacterized protein</fullName>
    </submittedName>
</protein>
<name>A0A6C0HXQ7_9ZZZZ</name>
<evidence type="ECO:0000313" key="2">
    <source>
        <dbReference type="EMBL" id="QHT85344.1"/>
    </source>
</evidence>
<proteinExistence type="predicted"/>
<accession>A0A6C0HXQ7</accession>
<keyword evidence="1" id="KW-0812">Transmembrane</keyword>
<evidence type="ECO:0000256" key="1">
    <source>
        <dbReference type="SAM" id="Phobius"/>
    </source>
</evidence>
<reference evidence="2" key="1">
    <citation type="journal article" date="2020" name="Nature">
        <title>Giant virus diversity and host interactions through global metagenomics.</title>
        <authorList>
            <person name="Schulz F."/>
            <person name="Roux S."/>
            <person name="Paez-Espino D."/>
            <person name="Jungbluth S."/>
            <person name="Walsh D.A."/>
            <person name="Denef V.J."/>
            <person name="McMahon K.D."/>
            <person name="Konstantinidis K.T."/>
            <person name="Eloe-Fadrosh E.A."/>
            <person name="Kyrpides N.C."/>
            <person name="Woyke T."/>
        </authorList>
    </citation>
    <scope>NUCLEOTIDE SEQUENCE</scope>
    <source>
        <strain evidence="2">GVMAG-M-3300023184-17</strain>
    </source>
</reference>
<keyword evidence="1" id="KW-1133">Transmembrane helix</keyword>
<organism evidence="2">
    <name type="scientific">viral metagenome</name>
    <dbReference type="NCBI Taxonomy" id="1070528"/>
    <lineage>
        <taxon>unclassified sequences</taxon>
        <taxon>metagenomes</taxon>
        <taxon>organismal metagenomes</taxon>
    </lineage>
</organism>
<keyword evidence="1" id="KW-0472">Membrane</keyword>
<sequence>MEHLTEPGIKAYFLESFEKCKEYKMNYYTKLVNIGLFILFVAILAGILYMKKKEKLTPQQKAKKNEDDRAYIMSKIRTMSRG</sequence>